<dbReference type="GO" id="GO:0003700">
    <property type="term" value="F:DNA-binding transcription factor activity"/>
    <property type="evidence" value="ECO:0007669"/>
    <property type="project" value="TreeGrafter"/>
</dbReference>
<feature type="domain" description="HTH lacI-type" evidence="4">
    <location>
        <begin position="9"/>
        <end position="54"/>
    </location>
</feature>
<dbReference type="PANTHER" id="PTHR30146">
    <property type="entry name" value="LACI-RELATED TRANSCRIPTIONAL REPRESSOR"/>
    <property type="match status" value="1"/>
</dbReference>
<dbReference type="CDD" id="cd01392">
    <property type="entry name" value="HTH_LacI"/>
    <property type="match status" value="1"/>
</dbReference>
<dbReference type="Pfam" id="PF13377">
    <property type="entry name" value="Peripla_BP_3"/>
    <property type="match status" value="1"/>
</dbReference>
<dbReference type="InterPro" id="IPR046335">
    <property type="entry name" value="LacI/GalR-like_sensor"/>
</dbReference>
<evidence type="ECO:0000259" key="4">
    <source>
        <dbReference type="PROSITE" id="PS50932"/>
    </source>
</evidence>
<proteinExistence type="predicted"/>
<dbReference type="InterPro" id="IPR010982">
    <property type="entry name" value="Lambda_DNA-bd_dom_sf"/>
</dbReference>
<evidence type="ECO:0000313" key="6">
    <source>
        <dbReference type="Proteomes" id="UP000199382"/>
    </source>
</evidence>
<name>A0A1G8MFP0_9RHOB</name>
<dbReference type="Proteomes" id="UP000199382">
    <property type="component" value="Unassembled WGS sequence"/>
</dbReference>
<dbReference type="STRING" id="571298.SAMN04488026_1005108"/>
<accession>A0A1G8MFP0</accession>
<evidence type="ECO:0000256" key="1">
    <source>
        <dbReference type="ARBA" id="ARBA00023015"/>
    </source>
</evidence>
<dbReference type="Gene3D" id="3.40.50.2300">
    <property type="match status" value="2"/>
</dbReference>
<dbReference type="AlphaFoldDB" id="A0A1G8MFP0"/>
<protein>
    <submittedName>
        <fullName evidence="5">Transcriptional regulator, LacI family</fullName>
    </submittedName>
</protein>
<dbReference type="SUPFAM" id="SSF47413">
    <property type="entry name" value="lambda repressor-like DNA-binding domains"/>
    <property type="match status" value="1"/>
</dbReference>
<keyword evidence="1" id="KW-0805">Transcription regulation</keyword>
<dbReference type="InterPro" id="IPR000843">
    <property type="entry name" value="HTH_LacI"/>
</dbReference>
<evidence type="ECO:0000313" key="5">
    <source>
        <dbReference type="EMBL" id="SDI66783.1"/>
    </source>
</evidence>
<dbReference type="Pfam" id="PF00356">
    <property type="entry name" value="LacI"/>
    <property type="match status" value="1"/>
</dbReference>
<dbReference type="PROSITE" id="PS50932">
    <property type="entry name" value="HTH_LACI_2"/>
    <property type="match status" value="1"/>
</dbReference>
<dbReference type="SMART" id="SM00354">
    <property type="entry name" value="HTH_LACI"/>
    <property type="match status" value="1"/>
</dbReference>
<evidence type="ECO:0000256" key="2">
    <source>
        <dbReference type="ARBA" id="ARBA00023125"/>
    </source>
</evidence>
<gene>
    <name evidence="5" type="ORF">SAMN04488026_1005108</name>
</gene>
<dbReference type="OrthoDB" id="60111at2"/>
<dbReference type="Gene3D" id="1.10.260.40">
    <property type="entry name" value="lambda repressor-like DNA-binding domains"/>
    <property type="match status" value="1"/>
</dbReference>
<reference evidence="5 6" key="1">
    <citation type="submission" date="2016-10" db="EMBL/GenBank/DDBJ databases">
        <authorList>
            <person name="de Groot N.N."/>
        </authorList>
    </citation>
    <scope>NUCLEOTIDE SEQUENCE [LARGE SCALE GENOMIC DNA]</scope>
    <source>
        <strain evidence="5 6">DSM 25294</strain>
    </source>
</reference>
<keyword evidence="2" id="KW-0238">DNA-binding</keyword>
<dbReference type="GO" id="GO:0000976">
    <property type="term" value="F:transcription cis-regulatory region binding"/>
    <property type="evidence" value="ECO:0007669"/>
    <property type="project" value="TreeGrafter"/>
</dbReference>
<keyword evidence="6" id="KW-1185">Reference proteome</keyword>
<keyword evidence="3" id="KW-0804">Transcription</keyword>
<dbReference type="PANTHER" id="PTHR30146:SF154">
    <property type="entry name" value="TRANSCRIPTION REGULATOR, MEMBER OF GALR FAMILY"/>
    <property type="match status" value="1"/>
</dbReference>
<evidence type="ECO:0000256" key="3">
    <source>
        <dbReference type="ARBA" id="ARBA00023163"/>
    </source>
</evidence>
<dbReference type="InterPro" id="IPR028082">
    <property type="entry name" value="Peripla_BP_I"/>
</dbReference>
<organism evidence="5 6">
    <name type="scientific">Aliiruegeria lutimaris</name>
    <dbReference type="NCBI Taxonomy" id="571298"/>
    <lineage>
        <taxon>Bacteria</taxon>
        <taxon>Pseudomonadati</taxon>
        <taxon>Pseudomonadota</taxon>
        <taxon>Alphaproteobacteria</taxon>
        <taxon>Rhodobacterales</taxon>
        <taxon>Roseobacteraceae</taxon>
        <taxon>Aliiruegeria</taxon>
    </lineage>
</organism>
<dbReference type="RefSeq" id="WP_093150224.1">
    <property type="nucleotide sequence ID" value="NZ_FNEK01000005.1"/>
</dbReference>
<dbReference type="SUPFAM" id="SSF53822">
    <property type="entry name" value="Periplasmic binding protein-like I"/>
    <property type="match status" value="1"/>
</dbReference>
<dbReference type="EMBL" id="FNEK01000005">
    <property type="protein sequence ID" value="SDI66783.1"/>
    <property type="molecule type" value="Genomic_DNA"/>
</dbReference>
<sequence length="354" mass="38973">METETNKPATLRQVADLAGVSAATASLVLNRKGEISEATRTRVFRAMHELNYVPRGERPRSELQGNDSLNTIRFLKIARHGQTVNRDHNVFISDYIDGMSYEATRRDYTLQVVSHENADVSEILAGLDGSEPRGIIALGTEFSDEDVRAILDCGLPNVIIDTHRPFMPGNFVDMDNDQLVYRALDYLMQNGFRRIGMVGSYSSVMNFRLRYDAFLRGMAEHGLEVEQSNMLSVASTIEGAYADSLEQLAAAEHLADAFLCANDIIAFGFIRALRERGLSVPSDVSVIGIDNLPTAAFFDPPLTSLDVPKRKIGAMAIRILDDLIAGSEAEPPVKVLVAGDLVLRHSVRTLDSES</sequence>